<protein>
    <recommendedName>
        <fullName evidence="1">YgjP-like metallopeptidase domain-containing protein</fullName>
    </recommendedName>
</protein>
<dbReference type="Gene3D" id="3.30.2010.10">
    <property type="entry name" value="Metalloproteases ('zincins'), catalytic domain"/>
    <property type="match status" value="1"/>
</dbReference>
<dbReference type="PANTHER" id="PTHR30399">
    <property type="entry name" value="UNCHARACTERIZED PROTEIN YGJP"/>
    <property type="match status" value="1"/>
</dbReference>
<proteinExistence type="predicted"/>
<dbReference type="CDD" id="cd07344">
    <property type="entry name" value="M48_yhfN_like"/>
    <property type="match status" value="1"/>
</dbReference>
<dbReference type="InterPro" id="IPR053136">
    <property type="entry name" value="UTP_pyrophosphatase-like"/>
</dbReference>
<gene>
    <name evidence="2" type="ORF">BTDB27_000068</name>
</gene>
<evidence type="ECO:0000259" key="1">
    <source>
        <dbReference type="Pfam" id="PF01863"/>
    </source>
</evidence>
<accession>W8Y5N8</accession>
<evidence type="ECO:0000313" key="2">
    <source>
        <dbReference type="EMBL" id="CDN33726.1"/>
    </source>
</evidence>
<dbReference type="AlphaFoldDB" id="W8Y5N8"/>
<sequence length="263" mass="30889">MYGGVRGARIITLFSLYSICKNTMLGDEMVHTYLGETINFHITYKKKKSVRLFVDSYGNVEIQAPKGTPVEYLVQLLEEKWGWIQTTRKEMQERAHGPQEKDYDQGEGFLYLGNTYPIQISQDASIEQDNAVFKGDKLHIYVKELKDEKIQQALKRFYYKQCKSLVEKSIKAHQSNFKTKPRSIRITDSSRTWGTCDSNLQLTFNWKLAMAPQRVIDYVVVHEMCHRVHLNHDRSFWRLVGKIMPDYKEMENWLALSSWKMTV</sequence>
<organism evidence="2">
    <name type="scientific">Bacillus thuringiensis DB27</name>
    <dbReference type="NCBI Taxonomy" id="1431339"/>
    <lineage>
        <taxon>Bacteria</taxon>
        <taxon>Bacillati</taxon>
        <taxon>Bacillota</taxon>
        <taxon>Bacilli</taxon>
        <taxon>Bacillales</taxon>
        <taxon>Bacillaceae</taxon>
        <taxon>Bacillus</taxon>
        <taxon>Bacillus cereus group</taxon>
    </lineage>
</organism>
<dbReference type="Pfam" id="PF01863">
    <property type="entry name" value="YgjP-like"/>
    <property type="match status" value="1"/>
</dbReference>
<name>W8Y5N8_BACTU</name>
<dbReference type="InterPro" id="IPR002725">
    <property type="entry name" value="YgjP-like_metallopeptidase"/>
</dbReference>
<dbReference type="HOGENOM" id="CLU_065947_4_0_9"/>
<reference evidence="2" key="2">
    <citation type="submission" date="2014-01" db="EMBL/GenBank/DDBJ databases">
        <authorList>
            <person name="Aslett M."/>
        </authorList>
    </citation>
    <scope>NUCLEOTIDE SEQUENCE [LARGE SCALE GENOMIC DNA]</scope>
    <source>
        <strain evidence="2">DB27</strain>
    </source>
</reference>
<dbReference type="PANTHER" id="PTHR30399:SF1">
    <property type="entry name" value="UTP PYROPHOSPHATASE"/>
    <property type="match status" value="1"/>
</dbReference>
<reference evidence="2" key="1">
    <citation type="submission" date="2014-01" db="EMBL/GenBank/DDBJ databases">
        <title>Draft genome sequence of highly nematicidal Bacillus thuringiensis DB27.</title>
        <authorList>
            <person name="Iatsenko I."/>
            <person name="Pickard D."/>
            <person name="Corton C."/>
            <person name="Dougan G."/>
            <person name="Sommer R.J."/>
        </authorList>
    </citation>
    <scope>NUCLEOTIDE SEQUENCE [LARGE SCALE GENOMIC DNA]</scope>
    <source>
        <strain evidence="2">DB27</strain>
    </source>
</reference>
<feature type="domain" description="YgjP-like metallopeptidase" evidence="1">
    <location>
        <begin position="48"/>
        <end position="255"/>
    </location>
</feature>
<dbReference type="EMBL" id="HG810016">
    <property type="protein sequence ID" value="CDN33726.1"/>
    <property type="molecule type" value="Genomic_DNA"/>
</dbReference>
<dbReference type="Proteomes" id="UP000030682">
    <property type="component" value="Unassembled WGS sequence"/>
</dbReference>